<dbReference type="Proteomes" id="UP001208570">
    <property type="component" value="Unassembled WGS sequence"/>
</dbReference>
<evidence type="ECO:0000313" key="2">
    <source>
        <dbReference type="Proteomes" id="UP001208570"/>
    </source>
</evidence>
<protein>
    <submittedName>
        <fullName evidence="1">Uncharacterized protein</fullName>
    </submittedName>
</protein>
<name>A0AAD9JP13_9ANNE</name>
<dbReference type="EMBL" id="JAODUP010000209">
    <property type="protein sequence ID" value="KAK2156582.1"/>
    <property type="molecule type" value="Genomic_DNA"/>
</dbReference>
<sequence length="59" mass="6620">MDKVIITILVLFLAFLVQYLWQLYRIPAIEAILENIGLPEGSEENSDGSKTIIVQGPDM</sequence>
<accession>A0AAD9JP13</accession>
<reference evidence="1" key="1">
    <citation type="journal article" date="2023" name="Mol. Biol. Evol.">
        <title>Third-Generation Sequencing Reveals the Adaptive Role of the Epigenome in Three Deep-Sea Polychaetes.</title>
        <authorList>
            <person name="Perez M."/>
            <person name="Aroh O."/>
            <person name="Sun Y."/>
            <person name="Lan Y."/>
            <person name="Juniper S.K."/>
            <person name="Young C.R."/>
            <person name="Angers B."/>
            <person name="Qian P.Y."/>
        </authorList>
    </citation>
    <scope>NUCLEOTIDE SEQUENCE</scope>
    <source>
        <strain evidence="1">P08H-3</strain>
    </source>
</reference>
<dbReference type="AlphaFoldDB" id="A0AAD9JP13"/>
<keyword evidence="2" id="KW-1185">Reference proteome</keyword>
<comment type="caution">
    <text evidence="1">The sequence shown here is derived from an EMBL/GenBank/DDBJ whole genome shotgun (WGS) entry which is preliminary data.</text>
</comment>
<organism evidence="1 2">
    <name type="scientific">Paralvinella palmiformis</name>
    <dbReference type="NCBI Taxonomy" id="53620"/>
    <lineage>
        <taxon>Eukaryota</taxon>
        <taxon>Metazoa</taxon>
        <taxon>Spiralia</taxon>
        <taxon>Lophotrochozoa</taxon>
        <taxon>Annelida</taxon>
        <taxon>Polychaeta</taxon>
        <taxon>Sedentaria</taxon>
        <taxon>Canalipalpata</taxon>
        <taxon>Terebellida</taxon>
        <taxon>Terebelliformia</taxon>
        <taxon>Alvinellidae</taxon>
        <taxon>Paralvinella</taxon>
    </lineage>
</organism>
<gene>
    <name evidence="1" type="ORF">LSH36_209g01009</name>
</gene>
<proteinExistence type="predicted"/>
<evidence type="ECO:0000313" key="1">
    <source>
        <dbReference type="EMBL" id="KAK2156582.1"/>
    </source>
</evidence>